<dbReference type="Gene3D" id="3.40.50.620">
    <property type="entry name" value="HUPs"/>
    <property type="match status" value="1"/>
</dbReference>
<dbReference type="CDD" id="cd00293">
    <property type="entry name" value="USP-like"/>
    <property type="match status" value="1"/>
</dbReference>
<evidence type="ECO:0000256" key="1">
    <source>
        <dbReference type="ARBA" id="ARBA00008791"/>
    </source>
</evidence>
<comment type="subcellular location">
    <subcellularLocation>
        <location evidence="2">Cytoplasm</location>
    </subcellularLocation>
</comment>
<comment type="similarity">
    <text evidence="1 2">Belongs to the universal stress protein A family.</text>
</comment>
<dbReference type="Proteomes" id="UP001157039">
    <property type="component" value="Unassembled WGS sequence"/>
</dbReference>
<comment type="caution">
    <text evidence="4">The sequence shown here is derived from an EMBL/GenBank/DDBJ whole genome shotgun (WGS) entry which is preliminary data.</text>
</comment>
<name>A0AA37XJP3_9ENTE</name>
<keyword evidence="2" id="KW-0963">Cytoplasm</keyword>
<dbReference type="InterPro" id="IPR014729">
    <property type="entry name" value="Rossmann-like_a/b/a_fold"/>
</dbReference>
<dbReference type="GO" id="GO:0005737">
    <property type="term" value="C:cytoplasm"/>
    <property type="evidence" value="ECO:0007669"/>
    <property type="project" value="UniProtKB-SubCell"/>
</dbReference>
<dbReference type="PANTHER" id="PTHR46268:SF6">
    <property type="entry name" value="UNIVERSAL STRESS PROTEIN UP12"/>
    <property type="match status" value="1"/>
</dbReference>
<dbReference type="PIRSF" id="PIRSF006276">
    <property type="entry name" value="UspA"/>
    <property type="match status" value="1"/>
</dbReference>
<evidence type="ECO:0000259" key="3">
    <source>
        <dbReference type="Pfam" id="PF00582"/>
    </source>
</evidence>
<protein>
    <recommendedName>
        <fullName evidence="2">Universal stress protein</fullName>
    </recommendedName>
</protein>
<dbReference type="InterPro" id="IPR006016">
    <property type="entry name" value="UspA"/>
</dbReference>
<evidence type="ECO:0000313" key="4">
    <source>
        <dbReference type="EMBL" id="GMA72373.1"/>
    </source>
</evidence>
<dbReference type="PRINTS" id="PR01438">
    <property type="entry name" value="UNVRSLSTRESS"/>
</dbReference>
<organism evidence="4 5">
    <name type="scientific">Tetragenococcus osmophilus</name>
    <dbReference type="NCBI Taxonomy" id="526944"/>
    <lineage>
        <taxon>Bacteria</taxon>
        <taxon>Bacillati</taxon>
        <taxon>Bacillota</taxon>
        <taxon>Bacilli</taxon>
        <taxon>Lactobacillales</taxon>
        <taxon>Enterococcaceae</taxon>
        <taxon>Tetragenococcus</taxon>
    </lineage>
</organism>
<reference evidence="4 5" key="1">
    <citation type="journal article" date="2014" name="Int. J. Syst. Evol. Microbiol.">
        <title>Complete genome sequence of Corynebacterium casei LMG S-19264T (=DSM 44701T), isolated from a smear-ripened cheese.</title>
        <authorList>
            <consortium name="US DOE Joint Genome Institute (JGI-PGF)"/>
            <person name="Walter F."/>
            <person name="Albersmeier A."/>
            <person name="Kalinowski J."/>
            <person name="Ruckert C."/>
        </authorList>
    </citation>
    <scope>NUCLEOTIDE SEQUENCE [LARGE SCALE GENOMIC DNA]</scope>
    <source>
        <strain evidence="4 5">NBRC 114545</strain>
    </source>
</reference>
<dbReference type="AlphaFoldDB" id="A0AA37XJP3"/>
<evidence type="ECO:0000313" key="5">
    <source>
        <dbReference type="Proteomes" id="UP001157039"/>
    </source>
</evidence>
<proteinExistence type="inferred from homology"/>
<dbReference type="InterPro" id="IPR006015">
    <property type="entry name" value="Universal_stress_UspA"/>
</dbReference>
<feature type="domain" description="UspA" evidence="3">
    <location>
        <begin position="6"/>
        <end position="145"/>
    </location>
</feature>
<evidence type="ECO:0000256" key="2">
    <source>
        <dbReference type="PIRNR" id="PIRNR006276"/>
    </source>
</evidence>
<dbReference type="SUPFAM" id="SSF52402">
    <property type="entry name" value="Adenine nucleotide alpha hydrolases-like"/>
    <property type="match status" value="1"/>
</dbReference>
<accession>A0AA37XJP3</accession>
<sequence>MMLQQYQKIMVAVDGSNEAELAFQKAVNIARRNNASLLLVHVIDTRAFQDVNSFDSMLAEQATDLAKQSLSDYSENAKNEGVESVETTIEYGSPKIIIAKQIPEDQNVDLIILGATGLNAVERLFIGSVSEYVTRNALCDVLIVRTDAENKQPEIEEG</sequence>
<dbReference type="PANTHER" id="PTHR46268">
    <property type="entry name" value="STRESS RESPONSE PROTEIN NHAX"/>
    <property type="match status" value="1"/>
</dbReference>
<dbReference type="EMBL" id="BSUW01000001">
    <property type="protein sequence ID" value="GMA72373.1"/>
    <property type="molecule type" value="Genomic_DNA"/>
</dbReference>
<dbReference type="Pfam" id="PF00582">
    <property type="entry name" value="Usp"/>
    <property type="match status" value="1"/>
</dbReference>
<gene>
    <name evidence="4" type="primary">uspA4</name>
    <name evidence="4" type="ORF">GCM10025885_14220</name>
</gene>